<gene>
    <name evidence="1" type="ORF">GCM10011391_12290</name>
</gene>
<dbReference type="RefSeq" id="WP_188690740.1">
    <property type="nucleotide sequence ID" value="NZ_BMIR01000004.1"/>
</dbReference>
<keyword evidence="2" id="KW-1185">Reference proteome</keyword>
<dbReference type="AlphaFoldDB" id="A0A8J2VKV2"/>
<reference evidence="1" key="1">
    <citation type="journal article" date="2014" name="Int. J. Syst. Evol. Microbiol.">
        <title>Complete genome sequence of Corynebacterium casei LMG S-19264T (=DSM 44701T), isolated from a smear-ripened cheese.</title>
        <authorList>
            <consortium name="US DOE Joint Genome Institute (JGI-PGF)"/>
            <person name="Walter F."/>
            <person name="Albersmeier A."/>
            <person name="Kalinowski J."/>
            <person name="Ruckert C."/>
        </authorList>
    </citation>
    <scope>NUCLEOTIDE SEQUENCE</scope>
    <source>
        <strain evidence="1">CGMCC 1.15371</strain>
    </source>
</reference>
<protein>
    <submittedName>
        <fullName evidence="1">Uncharacterized protein</fullName>
    </submittedName>
</protein>
<dbReference type="EMBL" id="BMIR01000004">
    <property type="protein sequence ID" value="GGE35121.1"/>
    <property type="molecule type" value="Genomic_DNA"/>
</dbReference>
<sequence>METIMINEDIQGVCIPAKSFPEGIQEAHDRLHTLIPFSEERRYFGLSRPERGVIVYKAAAEVLENETYNGPSCIIEKGEYRCITLLNYKNDLQRISQAFETLLSFPDIAPDGYCVEWYHHGEDMTCMVRLRTKEQ</sequence>
<organism evidence="1 2">
    <name type="scientific">Pullulanibacillus camelliae</name>
    <dbReference type="NCBI Taxonomy" id="1707096"/>
    <lineage>
        <taxon>Bacteria</taxon>
        <taxon>Bacillati</taxon>
        <taxon>Bacillota</taxon>
        <taxon>Bacilli</taxon>
        <taxon>Bacillales</taxon>
        <taxon>Sporolactobacillaceae</taxon>
        <taxon>Pullulanibacillus</taxon>
    </lineage>
</organism>
<evidence type="ECO:0000313" key="1">
    <source>
        <dbReference type="EMBL" id="GGE35121.1"/>
    </source>
</evidence>
<reference evidence="1" key="2">
    <citation type="submission" date="2020-09" db="EMBL/GenBank/DDBJ databases">
        <authorList>
            <person name="Sun Q."/>
            <person name="Zhou Y."/>
        </authorList>
    </citation>
    <scope>NUCLEOTIDE SEQUENCE</scope>
    <source>
        <strain evidence="1">CGMCC 1.15371</strain>
    </source>
</reference>
<comment type="caution">
    <text evidence="1">The sequence shown here is derived from an EMBL/GenBank/DDBJ whole genome shotgun (WGS) entry which is preliminary data.</text>
</comment>
<name>A0A8J2VKV2_9BACL</name>
<dbReference type="Proteomes" id="UP000628775">
    <property type="component" value="Unassembled WGS sequence"/>
</dbReference>
<accession>A0A8J2VKV2</accession>
<evidence type="ECO:0000313" key="2">
    <source>
        <dbReference type="Proteomes" id="UP000628775"/>
    </source>
</evidence>
<proteinExistence type="predicted"/>